<reference evidence="2 3" key="1">
    <citation type="submission" date="2023-02" db="EMBL/GenBank/DDBJ databases">
        <title>LHISI_Scaffold_Assembly.</title>
        <authorList>
            <person name="Stuart O.P."/>
            <person name="Cleave R."/>
            <person name="Magrath M.J.L."/>
            <person name="Mikheyev A.S."/>
        </authorList>
    </citation>
    <scope>NUCLEOTIDE SEQUENCE [LARGE SCALE GENOMIC DNA]</scope>
    <source>
        <strain evidence="2">Daus_M_001</strain>
        <tissue evidence="2">Leg muscle</tissue>
    </source>
</reference>
<name>A0ABQ9I0P5_9NEOP</name>
<sequence>MGGGTDRPILSHFVINVASDNCWLLLCQKHTEITCVGDAKLHIINYMDCQVVRKQAYNYALGICKTIAIAPYQLVQTCPLKSNNDTSLANFLRVTKRGGQEGGKRAIGRNESALCTRSGLNCPRRGPTLAGGVDATRVTPTCRSSFAQPTPINSRRERVRVTQSCKQHVVAESSCNFPTNRVKMARCVLRRFPTLRQRWDVCELRKLRPCCRNQAFAEDDAELFISACLPAFRKGQSNVFLPYLARSKSTTNGKRTSSTDGQTDLAPGEDREHVGPPAALLAASALDKMHAVRRRDGQAEGVARHLLGVRHLQHLVHVYARLRHCVRLQHATQPHTKDEMHPTPISPSCCKRQIETAAQLFYFCCLGRNSALVLATLPGVPASLRAANYKAVHDKGYRRAAISRGVVLTELRSTIVAPTAICTPCDHLKGTVAAHLRSRSVGAIRATVTRTPGASSLLRSRRAGLSSSVEVGRRSQGETVIDFPRLIAGADRTLAGAKVTRRGCVGGHTPLVARSTPAREWMSHLARWVASFGSFSADHNHTQLADFVSLENVQISSSKCFLSWESCQAMTLVGGFSRGAPTSPDLAGQALLYTHLTSPSSAIKDTAVRIHLNNSAPKQLFKDAHRSGVTVHRTAQFLPTTLPAGPGRELLTQDKPAESIAHRNPEAPCERTIVDFSDPLLHTVASGSEFMSVAERLARCLPPERTGFNLRPDHRIFASGNRAGRCRWWAGFLGDPPFPPPIHSGAAPYSPLFTLIGSQDLAVASRPNLITHSLALFMFKDLTAGESTAAAPRSEGVQKQQRPCAVGESCSARAYNLSIKPSHCFALSDVCGTCTLAGCKCRIAACKASCEVTDGAGRSERG</sequence>
<feature type="compositionally biased region" description="Polar residues" evidence="1">
    <location>
        <begin position="249"/>
        <end position="262"/>
    </location>
</feature>
<evidence type="ECO:0000313" key="2">
    <source>
        <dbReference type="EMBL" id="KAJ8890077.1"/>
    </source>
</evidence>
<dbReference type="EMBL" id="JARBHB010000003">
    <property type="protein sequence ID" value="KAJ8890077.1"/>
    <property type="molecule type" value="Genomic_DNA"/>
</dbReference>
<dbReference type="Proteomes" id="UP001159363">
    <property type="component" value="Chromosome 3"/>
</dbReference>
<organism evidence="2 3">
    <name type="scientific">Dryococelus australis</name>
    <dbReference type="NCBI Taxonomy" id="614101"/>
    <lineage>
        <taxon>Eukaryota</taxon>
        <taxon>Metazoa</taxon>
        <taxon>Ecdysozoa</taxon>
        <taxon>Arthropoda</taxon>
        <taxon>Hexapoda</taxon>
        <taxon>Insecta</taxon>
        <taxon>Pterygota</taxon>
        <taxon>Neoptera</taxon>
        <taxon>Polyneoptera</taxon>
        <taxon>Phasmatodea</taxon>
        <taxon>Verophasmatodea</taxon>
        <taxon>Anareolatae</taxon>
        <taxon>Phasmatidae</taxon>
        <taxon>Eurycanthinae</taxon>
        <taxon>Dryococelus</taxon>
    </lineage>
</organism>
<accession>A0ABQ9I0P5</accession>
<gene>
    <name evidence="2" type="ORF">PR048_009584</name>
</gene>
<keyword evidence="3" id="KW-1185">Reference proteome</keyword>
<comment type="caution">
    <text evidence="2">The sequence shown here is derived from an EMBL/GenBank/DDBJ whole genome shotgun (WGS) entry which is preliminary data.</text>
</comment>
<evidence type="ECO:0000313" key="3">
    <source>
        <dbReference type="Proteomes" id="UP001159363"/>
    </source>
</evidence>
<proteinExistence type="predicted"/>
<feature type="region of interest" description="Disordered" evidence="1">
    <location>
        <begin position="249"/>
        <end position="274"/>
    </location>
</feature>
<evidence type="ECO:0000256" key="1">
    <source>
        <dbReference type="SAM" id="MobiDB-lite"/>
    </source>
</evidence>
<protein>
    <submittedName>
        <fullName evidence="2">Uncharacterized protein</fullName>
    </submittedName>
</protein>